<evidence type="ECO:0008006" key="3">
    <source>
        <dbReference type="Google" id="ProtNLM"/>
    </source>
</evidence>
<comment type="caution">
    <text evidence="1">The sequence shown here is derived from an EMBL/GenBank/DDBJ whole genome shotgun (WGS) entry which is preliminary data.</text>
</comment>
<protein>
    <recommendedName>
        <fullName evidence="3">Bacteriocin-type signal sequence-containing protein</fullName>
    </recommendedName>
</protein>
<reference evidence="1 2" key="1">
    <citation type="submission" date="2024-05" db="EMBL/GenBank/DDBJ databases">
        <authorList>
            <person name="Duchaud E."/>
        </authorList>
    </citation>
    <scope>NUCLEOTIDE SEQUENCE [LARGE SCALE GENOMIC DNA]</scope>
    <source>
        <strain evidence="1">Ena-SAMPLE-TAB-13-05-2024-13:56:06:370-140305</strain>
    </source>
</reference>
<evidence type="ECO:0000313" key="1">
    <source>
        <dbReference type="EMBL" id="CAL2106930.1"/>
    </source>
</evidence>
<proteinExistence type="predicted"/>
<keyword evidence="2" id="KW-1185">Reference proteome</keyword>
<name>A0ABP1F968_9FLAO</name>
<sequence>MKNQILNLGKPLEKAELKQITGGKVYRCNTNPDCPYAPNGCCVGHGANCRVTDHNGSNWCSLVYIRG</sequence>
<organism evidence="1 2">
    <name type="scientific">Tenacibaculum vairaonense</name>
    <dbReference type="NCBI Taxonomy" id="3137860"/>
    <lineage>
        <taxon>Bacteria</taxon>
        <taxon>Pseudomonadati</taxon>
        <taxon>Bacteroidota</taxon>
        <taxon>Flavobacteriia</taxon>
        <taxon>Flavobacteriales</taxon>
        <taxon>Flavobacteriaceae</taxon>
        <taxon>Tenacibaculum</taxon>
    </lineage>
</organism>
<accession>A0ABP1F968</accession>
<dbReference type="EMBL" id="CAXJRC010000022">
    <property type="protein sequence ID" value="CAL2106930.1"/>
    <property type="molecule type" value="Genomic_DNA"/>
</dbReference>
<dbReference type="RefSeq" id="WP_348738631.1">
    <property type="nucleotide sequence ID" value="NZ_CAXJRC010000022.1"/>
</dbReference>
<evidence type="ECO:0000313" key="2">
    <source>
        <dbReference type="Proteomes" id="UP001497602"/>
    </source>
</evidence>
<dbReference type="Proteomes" id="UP001497602">
    <property type="component" value="Unassembled WGS sequence"/>
</dbReference>
<gene>
    <name evidence="1" type="ORF">T190115A13A_20210</name>
</gene>